<name>C6XJS3_HIRBI</name>
<evidence type="ECO:0000313" key="4">
    <source>
        <dbReference type="Proteomes" id="UP000002745"/>
    </source>
</evidence>
<dbReference type="KEGG" id="hba:Hbal_1680"/>
<dbReference type="RefSeq" id="WP_015827518.1">
    <property type="nucleotide sequence ID" value="NC_012982.1"/>
</dbReference>
<evidence type="ECO:0000256" key="1">
    <source>
        <dbReference type="SAM" id="Coils"/>
    </source>
</evidence>
<dbReference type="HOGENOM" id="CLU_038666_0_0_5"/>
<feature type="chain" id="PRO_5002973933" description="Porin" evidence="2">
    <location>
        <begin position="25"/>
        <end position="427"/>
    </location>
</feature>
<proteinExistence type="predicted"/>
<keyword evidence="4" id="KW-1185">Reference proteome</keyword>
<dbReference type="Pfam" id="PF19577">
    <property type="entry name" value="DcaP"/>
    <property type="match status" value="1"/>
</dbReference>
<evidence type="ECO:0008006" key="5">
    <source>
        <dbReference type="Google" id="ProtNLM"/>
    </source>
</evidence>
<keyword evidence="1" id="KW-0175">Coiled coil</keyword>
<evidence type="ECO:0000313" key="3">
    <source>
        <dbReference type="EMBL" id="ACT59368.1"/>
    </source>
</evidence>
<dbReference type="STRING" id="582402.Hbal_1680"/>
<sequence>MKKTVLKNLMLSASILAFAPSAIADAPGDIESRIAELEAMVNELKAELTNQKASTDEEIVRLKVREQSNSAPELDPSQPSITWGGIIDVDAHVTDFSDGDIAGSSIARDFYIPSATPVGGIGEDPSTDFTAKSSRFYVTANKQVNGHKIGGRLEMDFLGSAQGNEAVSNSYSPRLRRAFVSYDNWLLGQEWSTFQNTSAIPESASFLVLGDGMIFIRQPQIRYTKGNFQFAVENPNTNTNLAGLADDSLIPDLIARYNLTGDFGNVSISGIGRQLKAELGALNEETTGYGLSIAGKVNVGEKNDIRFSISGGEGIGRYMGLAIAKSADLTLDGSFEAIPSYGGYLAYRHVLGDNNRLNIGAGGITIENLDSASDAMTKQALSGYIAYMWDIAPKVTLGAEFMHAVRENEGGDEGDMNRFTFSTKYAF</sequence>
<dbReference type="EMBL" id="CP001678">
    <property type="protein sequence ID" value="ACT59368.1"/>
    <property type="molecule type" value="Genomic_DNA"/>
</dbReference>
<organism evidence="3 4">
    <name type="scientific">Hirschia baltica (strain ATCC 49814 / DSM 5838 / IFAM 1418)</name>
    <dbReference type="NCBI Taxonomy" id="582402"/>
    <lineage>
        <taxon>Bacteria</taxon>
        <taxon>Pseudomonadati</taxon>
        <taxon>Pseudomonadota</taxon>
        <taxon>Alphaproteobacteria</taxon>
        <taxon>Hyphomonadales</taxon>
        <taxon>Hyphomonadaceae</taxon>
        <taxon>Hirschia</taxon>
    </lineage>
</organism>
<feature type="coiled-coil region" evidence="1">
    <location>
        <begin position="34"/>
        <end position="65"/>
    </location>
</feature>
<accession>C6XJS3</accession>
<dbReference type="Proteomes" id="UP000002745">
    <property type="component" value="Chromosome"/>
</dbReference>
<keyword evidence="2" id="KW-0732">Signal</keyword>
<dbReference type="eggNOG" id="COG3203">
    <property type="taxonomic scope" value="Bacteria"/>
</dbReference>
<protein>
    <recommendedName>
        <fullName evidence="5">Porin</fullName>
    </recommendedName>
</protein>
<dbReference type="InterPro" id="IPR045748">
    <property type="entry name" value="DcaP"/>
</dbReference>
<feature type="signal peptide" evidence="2">
    <location>
        <begin position="1"/>
        <end position="24"/>
    </location>
</feature>
<dbReference type="AlphaFoldDB" id="C6XJS3"/>
<evidence type="ECO:0000256" key="2">
    <source>
        <dbReference type="SAM" id="SignalP"/>
    </source>
</evidence>
<gene>
    <name evidence="3" type="ordered locus">Hbal_1680</name>
</gene>
<dbReference type="SUPFAM" id="SSF56935">
    <property type="entry name" value="Porins"/>
    <property type="match status" value="1"/>
</dbReference>
<dbReference type="OrthoDB" id="9763822at2"/>
<reference evidence="4" key="1">
    <citation type="journal article" date="2011" name="J. Bacteriol.">
        <title>Genome sequences of eight morphologically diverse alphaproteobacteria.</title>
        <authorList>
            <consortium name="US DOE Joint Genome Institute"/>
            <person name="Brown P.J."/>
            <person name="Kysela D.T."/>
            <person name="Buechlein A."/>
            <person name="Hemmerich C."/>
            <person name="Brun Y.V."/>
        </authorList>
    </citation>
    <scope>NUCLEOTIDE SEQUENCE [LARGE SCALE GENOMIC DNA]</scope>
    <source>
        <strain evidence="4">ATCC 49814 / DSM 5838 / IFAM 1418</strain>
    </source>
</reference>